<reference evidence="1 2" key="1">
    <citation type="submission" date="2015-07" db="EMBL/GenBank/DDBJ databases">
        <authorList>
            <consortium name="Pathogen Informatics"/>
        </authorList>
    </citation>
    <scope>NUCLEOTIDE SEQUENCE [LARGE SCALE GENOMIC DNA]</scope>
    <source>
        <strain evidence="1 2">A51</strain>
    </source>
</reference>
<dbReference type="Proteomes" id="UP000044806">
    <property type="component" value="Unassembled WGS sequence"/>
</dbReference>
<evidence type="ECO:0000313" key="1">
    <source>
        <dbReference type="EMBL" id="CSA32703.1"/>
    </source>
</evidence>
<organism evidence="1 2">
    <name type="scientific">Vibrio cholerae</name>
    <dbReference type="NCBI Taxonomy" id="666"/>
    <lineage>
        <taxon>Bacteria</taxon>
        <taxon>Pseudomonadati</taxon>
        <taxon>Pseudomonadota</taxon>
        <taxon>Gammaproteobacteria</taxon>
        <taxon>Vibrionales</taxon>
        <taxon>Vibrionaceae</taxon>
        <taxon>Vibrio</taxon>
    </lineage>
</organism>
<dbReference type="EMBL" id="CWOW01000005">
    <property type="protein sequence ID" value="CSA32703.1"/>
    <property type="molecule type" value="Genomic_DNA"/>
</dbReference>
<evidence type="ECO:0000313" key="2">
    <source>
        <dbReference type="Proteomes" id="UP000044806"/>
    </source>
</evidence>
<sequence length="89" mass="9695">MSSIKISCWPFWTCSPSRTRICLTSPPSKFWITCTCEEGTTLPWPTVTLSISAHDAQAIARIKNATMTQRMIRALCGVLSSSAAVLSST</sequence>
<protein>
    <submittedName>
        <fullName evidence="1">Uncharacterized protein</fullName>
    </submittedName>
</protein>
<accession>A0A655PX03</accession>
<proteinExistence type="predicted"/>
<gene>
    <name evidence="1" type="ORF">ERS013165_01321</name>
</gene>
<dbReference type="AlphaFoldDB" id="A0A655PX03"/>
<name>A0A655PX03_VIBCL</name>